<reference evidence="1 10" key="2">
    <citation type="journal article" date="2019" name="Nat. Med.">
        <title>A library of human gut bacterial isolates paired with longitudinal multiomics data enables mechanistic microbiome research.</title>
        <authorList>
            <person name="Poyet M."/>
            <person name="Groussin M."/>
            <person name="Gibbons S.M."/>
            <person name="Avila-Pacheco J."/>
            <person name="Jiang X."/>
            <person name="Kearney S.M."/>
            <person name="Perrotta A.R."/>
            <person name="Berdy B."/>
            <person name="Zhao S."/>
            <person name="Lieberman T.D."/>
            <person name="Swanson P.K."/>
            <person name="Smith M."/>
            <person name="Roesemann S."/>
            <person name="Alexander J.E."/>
            <person name="Rich S.A."/>
            <person name="Livny J."/>
            <person name="Vlamakis H."/>
            <person name="Clish C."/>
            <person name="Bullock K."/>
            <person name="Deik A."/>
            <person name="Scott J."/>
            <person name="Pierce K.A."/>
            <person name="Xavier R.J."/>
            <person name="Alm E.J."/>
        </authorList>
    </citation>
    <scope>NUCLEOTIDE SEQUENCE [LARGE SCALE GENOMIC DNA]</scope>
    <source>
        <strain evidence="1 10">BIOML-A19</strain>
    </source>
</reference>
<evidence type="ECO:0000313" key="5">
    <source>
        <dbReference type="EMBL" id="RHH90766.1"/>
    </source>
</evidence>
<name>A0A414YUU0_9BACE</name>
<dbReference type="Proteomes" id="UP000284689">
    <property type="component" value="Unassembled WGS sequence"/>
</dbReference>
<dbReference type="EMBL" id="QRUO01000001">
    <property type="protein sequence ID" value="RGR74305.1"/>
    <property type="molecule type" value="Genomic_DNA"/>
</dbReference>
<evidence type="ECO:0000313" key="9">
    <source>
        <dbReference type="Proteomes" id="UP000284689"/>
    </source>
</evidence>
<accession>A0A414YUU0</accession>
<dbReference type="Proteomes" id="UP000368418">
    <property type="component" value="Unassembled WGS sequence"/>
</dbReference>
<gene>
    <name evidence="5" type="ORF">DW190_10065</name>
    <name evidence="4" type="ORF">DW794_07980</name>
    <name evidence="2" type="ORF">DWY26_00445</name>
    <name evidence="3" type="ORF">DXA49_06520</name>
    <name evidence="1" type="ORF">F2Y31_12350</name>
</gene>
<reference evidence="6 7" key="1">
    <citation type="submission" date="2018-08" db="EMBL/GenBank/DDBJ databases">
        <title>A genome reference for cultivated species of the human gut microbiota.</title>
        <authorList>
            <person name="Zou Y."/>
            <person name="Xue W."/>
            <person name="Luo G."/>
        </authorList>
    </citation>
    <scope>NUCLEOTIDE SEQUENCE [LARGE SCALE GENOMIC DNA]</scope>
    <source>
        <strain evidence="2 7">AF24-29LB</strain>
        <strain evidence="5 6">AM16-49B</strain>
        <strain evidence="4 9">AM31-16AC</strain>
        <strain evidence="3 8">OF02-6LB</strain>
    </source>
</reference>
<sequence length="70" mass="8250">MYQNNISFLYFILIRLFAQKKRNYAVNNKMKNGSSGITQTKEISLWFVRLILSQKKIKSCVQNSCFLIPE</sequence>
<evidence type="ECO:0000313" key="10">
    <source>
        <dbReference type="Proteomes" id="UP000368418"/>
    </source>
</evidence>
<evidence type="ECO:0000313" key="6">
    <source>
        <dbReference type="Proteomes" id="UP000283512"/>
    </source>
</evidence>
<proteinExistence type="predicted"/>
<protein>
    <submittedName>
        <fullName evidence="5">Uncharacterized protein</fullName>
    </submittedName>
</protein>
<comment type="caution">
    <text evidence="5">The sequence shown here is derived from an EMBL/GenBank/DDBJ whole genome shotgun (WGS) entry which is preliminary data.</text>
</comment>
<dbReference type="EMBL" id="QSCS01000008">
    <property type="protein sequence ID" value="RGY27141.1"/>
    <property type="molecule type" value="Genomic_DNA"/>
</dbReference>
<dbReference type="EMBL" id="QRKD01000007">
    <property type="protein sequence ID" value="RHH90766.1"/>
    <property type="molecule type" value="Genomic_DNA"/>
</dbReference>
<evidence type="ECO:0000313" key="2">
    <source>
        <dbReference type="EMBL" id="RGR74305.1"/>
    </source>
</evidence>
<evidence type="ECO:0000313" key="3">
    <source>
        <dbReference type="EMBL" id="RGY27141.1"/>
    </source>
</evidence>
<evidence type="ECO:0000313" key="1">
    <source>
        <dbReference type="EMBL" id="KAA5497950.1"/>
    </source>
</evidence>
<evidence type="ECO:0000313" key="8">
    <source>
        <dbReference type="Proteomes" id="UP000284431"/>
    </source>
</evidence>
<evidence type="ECO:0000313" key="7">
    <source>
        <dbReference type="Proteomes" id="UP000284205"/>
    </source>
</evidence>
<organism evidence="5 6">
    <name type="scientific">Bacteroides caccae</name>
    <dbReference type="NCBI Taxonomy" id="47678"/>
    <lineage>
        <taxon>Bacteria</taxon>
        <taxon>Pseudomonadati</taxon>
        <taxon>Bacteroidota</taxon>
        <taxon>Bacteroidia</taxon>
        <taxon>Bacteroidales</taxon>
        <taxon>Bacteroidaceae</taxon>
        <taxon>Bacteroides</taxon>
    </lineage>
</organism>
<dbReference type="EMBL" id="VVYD01000010">
    <property type="protein sequence ID" value="KAA5497950.1"/>
    <property type="molecule type" value="Genomic_DNA"/>
</dbReference>
<dbReference type="KEGG" id="bcac:CGC64_15450"/>
<dbReference type="Proteomes" id="UP000283512">
    <property type="component" value="Unassembled WGS sequence"/>
</dbReference>
<dbReference type="Proteomes" id="UP000284431">
    <property type="component" value="Unassembled WGS sequence"/>
</dbReference>
<dbReference type="AlphaFoldDB" id="A0A414YUU0"/>
<evidence type="ECO:0000313" key="4">
    <source>
        <dbReference type="EMBL" id="RHD49884.1"/>
    </source>
</evidence>
<dbReference type="EMBL" id="QSJD01000009">
    <property type="protein sequence ID" value="RHD49884.1"/>
    <property type="molecule type" value="Genomic_DNA"/>
</dbReference>
<dbReference type="Proteomes" id="UP000284205">
    <property type="component" value="Unassembled WGS sequence"/>
</dbReference>